<name>A0A318Y8E3_ASPNB</name>
<gene>
    <name evidence="1" type="ORF">BO87DRAFT_160545</name>
</gene>
<sequence>MTRFFRPSIPTHPPCLLAESDLLIAPRSHGLHETNVSLLIRLIMTPACNFRGSILVRRGLRGLYIGQIRNVNPNLVRIRRFLHSPELKQLCLVINPKLHTGSALAAAEVPDRATHRAKRAGAVPQPGVCVCLPTMDLPVVQRTAMVLTLVSDGGPDRVST</sequence>
<dbReference type="EMBL" id="KZ821483">
    <property type="protein sequence ID" value="PYH30209.1"/>
    <property type="molecule type" value="Genomic_DNA"/>
</dbReference>
<reference evidence="1" key="1">
    <citation type="submission" date="2016-12" db="EMBL/GenBank/DDBJ databases">
        <title>The genomes of Aspergillus section Nigri reveals drivers in fungal speciation.</title>
        <authorList>
            <consortium name="DOE Joint Genome Institute"/>
            <person name="Vesth T.C."/>
            <person name="Nybo J."/>
            <person name="Theobald S."/>
            <person name="Brandl J."/>
            <person name="Frisvad J.C."/>
            <person name="Nielsen K.F."/>
            <person name="Lyhne E.K."/>
            <person name="Kogle M.E."/>
            <person name="Kuo A."/>
            <person name="Riley R."/>
            <person name="Clum A."/>
            <person name="Nolan M."/>
            <person name="Lipzen A."/>
            <person name="Salamov A."/>
            <person name="Henrissat B."/>
            <person name="Wiebenga A."/>
            <person name="De Vries R.P."/>
            <person name="Grigoriev I.V."/>
            <person name="Mortensen U.H."/>
            <person name="Andersen M.R."/>
            <person name="Baker S.E."/>
        </authorList>
    </citation>
    <scope>NUCLEOTIDE SEQUENCE [LARGE SCALE GENOMIC DNA]</scope>
    <source>
        <strain evidence="1">CBS 115656</strain>
    </source>
</reference>
<dbReference type="AlphaFoldDB" id="A0A318Y8E3"/>
<dbReference type="Proteomes" id="UP000247647">
    <property type="component" value="Unassembled WGS sequence"/>
</dbReference>
<protein>
    <submittedName>
        <fullName evidence="1">Uncharacterized protein</fullName>
    </submittedName>
</protein>
<keyword evidence="2" id="KW-1185">Reference proteome</keyword>
<accession>A0A318Y8E3</accession>
<organism evidence="1 2">
    <name type="scientific">Aspergillus neoniger (strain CBS 115656)</name>
    <dbReference type="NCBI Taxonomy" id="1448310"/>
    <lineage>
        <taxon>Eukaryota</taxon>
        <taxon>Fungi</taxon>
        <taxon>Dikarya</taxon>
        <taxon>Ascomycota</taxon>
        <taxon>Pezizomycotina</taxon>
        <taxon>Eurotiomycetes</taxon>
        <taxon>Eurotiomycetidae</taxon>
        <taxon>Eurotiales</taxon>
        <taxon>Aspergillaceae</taxon>
        <taxon>Aspergillus</taxon>
        <taxon>Aspergillus subgen. Circumdati</taxon>
    </lineage>
</organism>
<proteinExistence type="predicted"/>
<dbReference type="GeneID" id="37120695"/>
<evidence type="ECO:0000313" key="2">
    <source>
        <dbReference type="Proteomes" id="UP000247647"/>
    </source>
</evidence>
<evidence type="ECO:0000313" key="1">
    <source>
        <dbReference type="EMBL" id="PYH30209.1"/>
    </source>
</evidence>
<dbReference type="RefSeq" id="XP_025475687.1">
    <property type="nucleotide sequence ID" value="XM_025618239.1"/>
</dbReference>